<feature type="domain" description="Leucine-binding protein" evidence="2">
    <location>
        <begin position="31"/>
        <end position="147"/>
    </location>
</feature>
<sequence length="427" mass="44962">MRHKIDRRTYLRGMGGVGVATTAGLMGTLQQDGGPDMLTIIGYPQSGIQLFRDLYATGQNLDVLVPDGLQSSTLPQEVGNDMQNVTGTAPAAAGPNQDAFNQLFQDQYNQPPGVFTSQSYDSVAILILANAAAGENTGSAIREQMRRIANPGGQEYGPQNFVEAVQAAANGDDINYQGASSTTDFDQNGDPAAASYDVWKFAPQTEDGIRTVNTRRFESNAGGPSANSAPGGTGRTIRVGILLPETGDLGSVGTPMIQASRIPIQQVNQADVDLQVETQVEDTQTDRQAALSGANALINAGYPAISGPASSGNNIPVASEVYIPNEIVGCSPSSTAITVSRLQDNDYVFRTAPSDLLQGQVMAQVAAERLGAQSASTLFVNNDYGQQLSEQFSQSFQQDHNGQVNNQVAFNIGESSYTSVINQALGG</sequence>
<dbReference type="InterPro" id="IPR051010">
    <property type="entry name" value="BCAA_transport"/>
</dbReference>
<dbReference type="Pfam" id="PF13458">
    <property type="entry name" value="Peripla_BP_6"/>
    <property type="match status" value="2"/>
</dbReference>
<dbReference type="Gene3D" id="3.40.50.2300">
    <property type="match status" value="4"/>
</dbReference>
<keyword evidence="1" id="KW-0732">Signal</keyword>
<protein>
    <submittedName>
        <fullName evidence="3">Substrate-binding protein</fullName>
    </submittedName>
</protein>
<dbReference type="AlphaFoldDB" id="A0A1N6YW09"/>
<gene>
    <name evidence="3" type="ORF">SAMN05421858_1745</name>
</gene>
<dbReference type="PANTHER" id="PTHR30483:SF6">
    <property type="entry name" value="PERIPLASMIC BINDING PROTEIN OF ABC TRANSPORTER FOR NATURAL AMINO ACIDS"/>
    <property type="match status" value="1"/>
</dbReference>
<reference evidence="4" key="1">
    <citation type="submission" date="2017-01" db="EMBL/GenBank/DDBJ databases">
        <authorList>
            <person name="Varghese N."/>
            <person name="Submissions S."/>
        </authorList>
    </citation>
    <scope>NUCLEOTIDE SEQUENCE [LARGE SCALE GENOMIC DNA]</scope>
    <source>
        <strain evidence="4">CGMCC 1.7737</strain>
    </source>
</reference>
<keyword evidence="4" id="KW-1185">Reference proteome</keyword>
<dbReference type="OrthoDB" id="21336at2157"/>
<dbReference type="EMBL" id="FTNO01000001">
    <property type="protein sequence ID" value="SIR18828.1"/>
    <property type="molecule type" value="Genomic_DNA"/>
</dbReference>
<dbReference type="InterPro" id="IPR028081">
    <property type="entry name" value="Leu-bd"/>
</dbReference>
<proteinExistence type="predicted"/>
<evidence type="ECO:0000256" key="1">
    <source>
        <dbReference type="ARBA" id="ARBA00022729"/>
    </source>
</evidence>
<evidence type="ECO:0000259" key="2">
    <source>
        <dbReference type="Pfam" id="PF13458"/>
    </source>
</evidence>
<evidence type="ECO:0000313" key="4">
    <source>
        <dbReference type="Proteomes" id="UP000186914"/>
    </source>
</evidence>
<accession>A0A1N6YW09</accession>
<dbReference type="InterPro" id="IPR028082">
    <property type="entry name" value="Peripla_BP_I"/>
</dbReference>
<dbReference type="SUPFAM" id="SSF53822">
    <property type="entry name" value="Periplasmic binding protein-like I"/>
    <property type="match status" value="2"/>
</dbReference>
<organism evidence="3 4">
    <name type="scientific">Haladaptatus litoreus</name>
    <dbReference type="NCBI Taxonomy" id="553468"/>
    <lineage>
        <taxon>Archaea</taxon>
        <taxon>Methanobacteriati</taxon>
        <taxon>Methanobacteriota</taxon>
        <taxon>Stenosarchaea group</taxon>
        <taxon>Halobacteria</taxon>
        <taxon>Halobacteriales</taxon>
        <taxon>Haladaptataceae</taxon>
        <taxon>Haladaptatus</taxon>
    </lineage>
</organism>
<name>A0A1N6YW09_9EURY</name>
<dbReference type="Proteomes" id="UP000186914">
    <property type="component" value="Unassembled WGS sequence"/>
</dbReference>
<feature type="domain" description="Leucine-binding protein" evidence="2">
    <location>
        <begin position="236"/>
        <end position="424"/>
    </location>
</feature>
<dbReference type="PANTHER" id="PTHR30483">
    <property type="entry name" value="LEUCINE-SPECIFIC-BINDING PROTEIN"/>
    <property type="match status" value="1"/>
</dbReference>
<evidence type="ECO:0000313" key="3">
    <source>
        <dbReference type="EMBL" id="SIR18828.1"/>
    </source>
</evidence>